<evidence type="ECO:0008006" key="4">
    <source>
        <dbReference type="Google" id="ProtNLM"/>
    </source>
</evidence>
<evidence type="ECO:0000313" key="2">
    <source>
        <dbReference type="Proteomes" id="UP000887575"/>
    </source>
</evidence>
<accession>A0AAF3JC88</accession>
<dbReference type="InterPro" id="IPR011001">
    <property type="entry name" value="Saposin-like"/>
</dbReference>
<keyword evidence="2" id="KW-1185">Reference proteome</keyword>
<name>A0AAF3JC88_9BILA</name>
<evidence type="ECO:0000313" key="3">
    <source>
        <dbReference type="WBParaSite" id="MBELARI_LOCUS9684"/>
    </source>
</evidence>
<dbReference type="Gene3D" id="1.10.225.10">
    <property type="entry name" value="Saposin-like"/>
    <property type="match status" value="1"/>
</dbReference>
<dbReference type="AlphaFoldDB" id="A0AAF3JC88"/>
<reference evidence="3" key="1">
    <citation type="submission" date="2024-02" db="UniProtKB">
        <authorList>
            <consortium name="WormBaseParasite"/>
        </authorList>
    </citation>
    <scope>IDENTIFICATION</scope>
</reference>
<feature type="chain" id="PRO_5042110074" description="Saposin B-type domain-containing protein" evidence="1">
    <location>
        <begin position="21"/>
        <end position="102"/>
    </location>
</feature>
<dbReference type="WBParaSite" id="MBELARI_LOCUS9684">
    <property type="protein sequence ID" value="MBELARI_LOCUS9684"/>
    <property type="gene ID" value="MBELARI_LOCUS9684"/>
</dbReference>
<proteinExistence type="predicted"/>
<dbReference type="SUPFAM" id="SSF47862">
    <property type="entry name" value="Saposin"/>
    <property type="match status" value="1"/>
</dbReference>
<protein>
    <recommendedName>
        <fullName evidence="4">Saposin B-type domain-containing protein</fullName>
    </recommendedName>
</protein>
<evidence type="ECO:0000256" key="1">
    <source>
        <dbReference type="SAM" id="SignalP"/>
    </source>
</evidence>
<sequence>MLKLGFLLVIFSSFILSVDSTTCEDCEVAIEAVVSYFEDFENVTVDEVIAHFDDLCEAYGQEMDAATCKKRNQANRPGTEKMLSLLKKKVSHREICAQLGCH</sequence>
<organism evidence="2 3">
    <name type="scientific">Mesorhabditis belari</name>
    <dbReference type="NCBI Taxonomy" id="2138241"/>
    <lineage>
        <taxon>Eukaryota</taxon>
        <taxon>Metazoa</taxon>
        <taxon>Ecdysozoa</taxon>
        <taxon>Nematoda</taxon>
        <taxon>Chromadorea</taxon>
        <taxon>Rhabditida</taxon>
        <taxon>Rhabditina</taxon>
        <taxon>Rhabditomorpha</taxon>
        <taxon>Rhabditoidea</taxon>
        <taxon>Rhabditidae</taxon>
        <taxon>Mesorhabditinae</taxon>
        <taxon>Mesorhabditis</taxon>
    </lineage>
</organism>
<keyword evidence="1" id="KW-0732">Signal</keyword>
<feature type="signal peptide" evidence="1">
    <location>
        <begin position="1"/>
        <end position="20"/>
    </location>
</feature>
<dbReference type="Proteomes" id="UP000887575">
    <property type="component" value="Unassembled WGS sequence"/>
</dbReference>